<dbReference type="GO" id="GO:0009073">
    <property type="term" value="P:aromatic amino acid family biosynthetic process"/>
    <property type="evidence" value="ECO:0007669"/>
    <property type="project" value="UniProtKB-KW"/>
</dbReference>
<evidence type="ECO:0000256" key="5">
    <source>
        <dbReference type="HAMAP-Rule" id="MF_00214"/>
    </source>
</evidence>
<proteinExistence type="inferred from homology"/>
<comment type="function">
    <text evidence="5">Involved in the third step of the chorismate pathway, which leads to the biosynthesis of aromatic amino acids. Catalyzes the cis-dehydration of 3-dehydroquinate (DHQ) and introduces the first double bond of the aromatic ring to yield 3-dehydroshikimate.</text>
</comment>
<feature type="active site" description="Proton donor/acceptor" evidence="5">
    <location>
        <position position="145"/>
    </location>
</feature>
<feature type="active site" description="Schiff-base intermediate with substrate" evidence="5">
    <location>
        <position position="172"/>
    </location>
</feature>
<evidence type="ECO:0000256" key="2">
    <source>
        <dbReference type="ARBA" id="ARBA00023141"/>
    </source>
</evidence>
<dbReference type="InterPro" id="IPR013785">
    <property type="entry name" value="Aldolase_TIM"/>
</dbReference>
<feature type="binding site" evidence="5">
    <location>
        <position position="237"/>
    </location>
    <ligand>
        <name>3-dehydroquinate</name>
        <dbReference type="ChEBI" id="CHEBI:32364"/>
    </ligand>
</feature>
<dbReference type="InterPro" id="IPR050146">
    <property type="entry name" value="Type-I_3-dehydroquinase"/>
</dbReference>
<keyword evidence="3 5" id="KW-0456">Lyase</keyword>
<dbReference type="AlphaFoldDB" id="C0XKE2"/>
<feature type="binding site" evidence="5">
    <location>
        <position position="214"/>
    </location>
    <ligand>
        <name>3-dehydroquinate</name>
        <dbReference type="ChEBI" id="CHEBI:32364"/>
    </ligand>
</feature>
<dbReference type="HAMAP" id="MF_00214">
    <property type="entry name" value="AroD"/>
    <property type="match status" value="1"/>
</dbReference>
<dbReference type="SMR" id="C0XKE2"/>
<evidence type="ECO:0000256" key="4">
    <source>
        <dbReference type="ARBA" id="ARBA00023270"/>
    </source>
</evidence>
<dbReference type="GO" id="GO:0046279">
    <property type="term" value="P:3,4-dihydroxybenzoate biosynthetic process"/>
    <property type="evidence" value="ECO:0007669"/>
    <property type="project" value="TreeGrafter"/>
</dbReference>
<dbReference type="InterPro" id="IPR001381">
    <property type="entry name" value="DHquinase_I"/>
</dbReference>
<comment type="caution">
    <text evidence="6">The sequence shown here is derived from an EMBL/GenBank/DDBJ whole genome shotgun (WGS) entry which is preliminary data.</text>
</comment>
<evidence type="ECO:0000256" key="1">
    <source>
        <dbReference type="ARBA" id="ARBA00001864"/>
    </source>
</evidence>
<dbReference type="CDD" id="cd00502">
    <property type="entry name" value="DHQase_I"/>
    <property type="match status" value="1"/>
</dbReference>
<dbReference type="GO" id="GO:0009423">
    <property type="term" value="P:chorismate biosynthetic process"/>
    <property type="evidence" value="ECO:0007669"/>
    <property type="project" value="UniProtKB-UniRule"/>
</dbReference>
<keyword evidence="4 5" id="KW-0704">Schiff base</keyword>
<keyword evidence="7" id="KW-1185">Reference proteome</keyword>
<dbReference type="PATRIC" id="fig|1423757.3.peg.2077"/>
<accession>C0XKE2</accession>
<dbReference type="UniPathway" id="UPA00053">
    <property type="reaction ID" value="UER00086"/>
</dbReference>
<keyword evidence="5" id="KW-0028">Amino-acid biosynthesis</keyword>
<sequence length="253" mass="27882">MTSKIVNLRNIKLGSGQPKIAVPITGVDHDEIISQAKTITKKQPDVIEWRIDFFKNVTNHEALTKTGNDLRKILSNIALLTTFRTKDEGGELSLDDKTYFKICKNVISGGYTDAIDIERFHEERQVKEVVQDAHSKDVVIIMSNHDFDKTPTKDDIINRLTSMVELGADVAKMAVMPTNVNDLLTLLSATHQASSLLEQPIITMSMGDIGKVSRISGEVFGSCLTFGTVGAASAPGQISLTRLREDIEDLKLN</sequence>
<keyword evidence="2 5" id="KW-0057">Aromatic amino acid biosynthesis</keyword>
<dbReference type="SUPFAM" id="SSF51569">
    <property type="entry name" value="Aldolase"/>
    <property type="match status" value="1"/>
</dbReference>
<comment type="subunit">
    <text evidence="5">Homodimer.</text>
</comment>
<reference evidence="6 7" key="1">
    <citation type="submission" date="2009-01" db="EMBL/GenBank/DDBJ databases">
        <authorList>
            <person name="Qin X."/>
            <person name="Bachman B."/>
            <person name="Battles P."/>
            <person name="Bell A."/>
            <person name="Bess C."/>
            <person name="Bickham C."/>
            <person name="Chaboub L."/>
            <person name="Chen D."/>
            <person name="Coyle M."/>
            <person name="Deiros D.R."/>
            <person name="Dinh H."/>
            <person name="Forbes L."/>
            <person name="Fowler G."/>
            <person name="Francisco L."/>
            <person name="Fu Q."/>
            <person name="Gubbala S."/>
            <person name="Hale W."/>
            <person name="Han Y."/>
            <person name="Hemphill L."/>
            <person name="Highlander S.K."/>
            <person name="Hirani K."/>
            <person name="Hogues M."/>
            <person name="Jackson L."/>
            <person name="Jakkamsetti A."/>
            <person name="Javaid M."/>
            <person name="Jiang H."/>
            <person name="Korchina V."/>
            <person name="Kovar C."/>
            <person name="Lara F."/>
            <person name="Lee S."/>
            <person name="Mata R."/>
            <person name="Mathew T."/>
            <person name="Moen C."/>
            <person name="Morales K."/>
            <person name="Munidasa M."/>
            <person name="Nazareth L."/>
            <person name="Ngo R."/>
            <person name="Nguyen L."/>
            <person name="Okwuonu G."/>
            <person name="Ongeri F."/>
            <person name="Patil S."/>
            <person name="Petrosino J."/>
            <person name="Pham C."/>
            <person name="Pham P."/>
            <person name="Pu L.-L."/>
            <person name="Puazo M."/>
            <person name="Raj R."/>
            <person name="Reid J."/>
            <person name="Rouhana J."/>
            <person name="Saada N."/>
            <person name="Shang Y."/>
            <person name="Simmons D."/>
            <person name="Thornton R."/>
            <person name="Warren J."/>
            <person name="Weissenberger G."/>
            <person name="Zhang J."/>
            <person name="Zhang L."/>
            <person name="Zhou C."/>
            <person name="Zhu D."/>
            <person name="Muzny D."/>
            <person name="Worley K."/>
            <person name="Gibbs R."/>
        </authorList>
    </citation>
    <scope>NUCLEOTIDE SEQUENCE [LARGE SCALE GENOMIC DNA]</scope>
    <source>
        <strain evidence="7">ATCC 8290 / DSM 20176 / CCUG 30140 / JCM 1155 / KCTC 3500 / NBRC 15886 / NCIMB 8040 / NRRL B-1843 / 9</strain>
    </source>
</reference>
<feature type="binding site" evidence="5">
    <location>
        <begin position="48"/>
        <end position="50"/>
    </location>
    <ligand>
        <name>3-dehydroquinate</name>
        <dbReference type="ChEBI" id="CHEBI:32364"/>
    </ligand>
</feature>
<dbReference type="NCBIfam" id="TIGR01093">
    <property type="entry name" value="aroD"/>
    <property type="match status" value="1"/>
</dbReference>
<organism evidence="6 7">
    <name type="scientific">Lentilactobacillus hilgardii (strain ATCC 8290 / DSM 20176 / CCUG 30140 / JCM 1155 / KCTC 3500 / NBRC 15886 / NCIMB 8040 / NRRL B-1843 / 9)</name>
    <dbReference type="NCBI Taxonomy" id="1423757"/>
    <lineage>
        <taxon>Bacteria</taxon>
        <taxon>Bacillati</taxon>
        <taxon>Bacillota</taxon>
        <taxon>Bacilli</taxon>
        <taxon>Lactobacillales</taxon>
        <taxon>Lactobacillaceae</taxon>
        <taxon>Lentilactobacillus</taxon>
    </lineage>
</organism>
<comment type="caution">
    <text evidence="5">Lacks conserved residue(s) required for the propagation of feature annotation.</text>
</comment>
<protein>
    <recommendedName>
        <fullName evidence="5">3-dehydroquinate dehydratase</fullName>
        <shortName evidence="5">3-dehydroquinase</shortName>
        <ecNumber evidence="5">4.2.1.10</ecNumber>
    </recommendedName>
    <alternativeName>
        <fullName evidence="5">Type I DHQase</fullName>
    </alternativeName>
    <alternativeName>
        <fullName evidence="5">Type I dehydroquinase</fullName>
        <shortName evidence="5">DHQ1</shortName>
    </alternativeName>
</protein>
<comment type="pathway">
    <text evidence="5">Metabolic intermediate biosynthesis; chorismate biosynthesis; chorismate from D-erythrose 4-phosphate and phosphoenolpyruvate: step 3/7.</text>
</comment>
<gene>
    <name evidence="5 6" type="primary">aroD</name>
    <name evidence="6" type="ORF">HMPREF0519_1703</name>
</gene>
<comment type="catalytic activity">
    <reaction evidence="1 5">
        <text>3-dehydroquinate = 3-dehydroshikimate + H2O</text>
        <dbReference type="Rhea" id="RHEA:21096"/>
        <dbReference type="ChEBI" id="CHEBI:15377"/>
        <dbReference type="ChEBI" id="CHEBI:16630"/>
        <dbReference type="ChEBI" id="CHEBI:32364"/>
        <dbReference type="EC" id="4.2.1.10"/>
    </reaction>
</comment>
<evidence type="ECO:0000313" key="6">
    <source>
        <dbReference type="EMBL" id="EEI24158.1"/>
    </source>
</evidence>
<dbReference type="GO" id="GO:0008652">
    <property type="term" value="P:amino acid biosynthetic process"/>
    <property type="evidence" value="ECO:0007669"/>
    <property type="project" value="UniProtKB-KW"/>
</dbReference>
<comment type="similarity">
    <text evidence="5">Belongs to the type-I 3-dehydroquinase family.</text>
</comment>
<dbReference type="Gene3D" id="3.20.20.70">
    <property type="entry name" value="Aldolase class I"/>
    <property type="match status" value="1"/>
</dbReference>
<dbReference type="Pfam" id="PF01487">
    <property type="entry name" value="DHquinase_I"/>
    <property type="match status" value="1"/>
</dbReference>
<dbReference type="Proteomes" id="UP000003752">
    <property type="component" value="Unassembled WGS sequence"/>
</dbReference>
<dbReference type="HOGENOM" id="CLU_064444_0_0_9"/>
<dbReference type="GO" id="GO:0003855">
    <property type="term" value="F:3-dehydroquinate dehydratase activity"/>
    <property type="evidence" value="ECO:0007669"/>
    <property type="project" value="UniProtKB-UniRule"/>
</dbReference>
<evidence type="ECO:0000313" key="7">
    <source>
        <dbReference type="Proteomes" id="UP000003752"/>
    </source>
</evidence>
<name>C0XKE2_LENH9</name>
<dbReference type="PANTHER" id="PTHR43699">
    <property type="entry name" value="3-DEHYDROQUINATE DEHYDRATASE"/>
    <property type="match status" value="1"/>
</dbReference>
<evidence type="ECO:0000256" key="3">
    <source>
        <dbReference type="ARBA" id="ARBA00023239"/>
    </source>
</evidence>
<dbReference type="FunFam" id="3.20.20.70:FF:000047">
    <property type="entry name" value="3-dehydroquinate dehydratase"/>
    <property type="match status" value="1"/>
</dbReference>
<feature type="binding site" evidence="5">
    <location>
        <position position="233"/>
    </location>
    <ligand>
        <name>3-dehydroquinate</name>
        <dbReference type="ChEBI" id="CHEBI:32364"/>
    </ligand>
</feature>
<dbReference type="RefSeq" id="WP_003634849.1">
    <property type="nucleotide sequence ID" value="NZ_AZDF01000050.1"/>
</dbReference>
<dbReference type="EC" id="4.2.1.10" evidence="5"/>
<dbReference type="EMBL" id="ACGP01000158">
    <property type="protein sequence ID" value="EEI24158.1"/>
    <property type="molecule type" value="Genomic_DNA"/>
</dbReference>
<dbReference type="PANTHER" id="PTHR43699:SF1">
    <property type="entry name" value="3-DEHYDROQUINATE DEHYDRATASE"/>
    <property type="match status" value="1"/>
</dbReference>
<feature type="binding site" evidence="5">
    <location>
        <position position="84"/>
    </location>
    <ligand>
        <name>3-dehydroquinate</name>
        <dbReference type="ChEBI" id="CHEBI:32364"/>
    </ligand>
</feature>